<dbReference type="Pfam" id="PF13912">
    <property type="entry name" value="zf-C2H2_6"/>
    <property type="match status" value="1"/>
</dbReference>
<dbReference type="EMBL" id="JBBWWQ010000006">
    <property type="protein sequence ID" value="KAK8944320.1"/>
    <property type="molecule type" value="Genomic_DNA"/>
</dbReference>
<evidence type="ECO:0000256" key="3">
    <source>
        <dbReference type="ARBA" id="ARBA00022771"/>
    </source>
</evidence>
<dbReference type="PANTHER" id="PTHR45801:SF5">
    <property type="entry name" value="OS05G0286100 PROTEIN"/>
    <property type="match status" value="1"/>
</dbReference>
<keyword evidence="5" id="KW-0805">Transcription regulation</keyword>
<dbReference type="InterPro" id="IPR036236">
    <property type="entry name" value="Znf_C2H2_sf"/>
</dbReference>
<evidence type="ECO:0000256" key="6">
    <source>
        <dbReference type="ARBA" id="ARBA00023163"/>
    </source>
</evidence>
<comment type="caution">
    <text evidence="10">The sequence shown here is derived from an EMBL/GenBank/DDBJ whole genome shotgun (WGS) entry which is preliminary data.</text>
</comment>
<dbReference type="PROSITE" id="PS00028">
    <property type="entry name" value="ZINC_FINGER_C2H2_1"/>
    <property type="match status" value="1"/>
</dbReference>
<dbReference type="InterPro" id="IPR013087">
    <property type="entry name" value="Znf_C2H2_type"/>
</dbReference>
<gene>
    <name evidence="10" type="primary">RBE</name>
    <name evidence="10" type="ORF">KSP39_PZI008458</name>
</gene>
<dbReference type="InterPro" id="IPR052426">
    <property type="entry name" value="Plant_dev_regulator"/>
</dbReference>
<dbReference type="PROSITE" id="PS50157">
    <property type="entry name" value="ZINC_FINGER_C2H2_2"/>
    <property type="match status" value="1"/>
</dbReference>
<evidence type="ECO:0000256" key="4">
    <source>
        <dbReference type="ARBA" id="ARBA00022833"/>
    </source>
</evidence>
<evidence type="ECO:0000256" key="8">
    <source>
        <dbReference type="PROSITE-ProRule" id="PRU00042"/>
    </source>
</evidence>
<evidence type="ECO:0000256" key="2">
    <source>
        <dbReference type="ARBA" id="ARBA00022723"/>
    </source>
</evidence>
<evidence type="ECO:0000313" key="11">
    <source>
        <dbReference type="Proteomes" id="UP001418222"/>
    </source>
</evidence>
<comment type="subcellular location">
    <subcellularLocation>
        <location evidence="1">Nucleus</location>
    </subcellularLocation>
</comment>
<dbReference type="GO" id="GO:0005634">
    <property type="term" value="C:nucleus"/>
    <property type="evidence" value="ECO:0007669"/>
    <property type="project" value="UniProtKB-SubCell"/>
</dbReference>
<evidence type="ECO:0000313" key="10">
    <source>
        <dbReference type="EMBL" id="KAK8944320.1"/>
    </source>
</evidence>
<keyword evidence="6" id="KW-0804">Transcription</keyword>
<evidence type="ECO:0000256" key="1">
    <source>
        <dbReference type="ARBA" id="ARBA00004123"/>
    </source>
</evidence>
<dbReference type="Proteomes" id="UP001418222">
    <property type="component" value="Unassembled WGS sequence"/>
</dbReference>
<keyword evidence="11" id="KW-1185">Reference proteome</keyword>
<evidence type="ECO:0000256" key="7">
    <source>
        <dbReference type="ARBA" id="ARBA00023242"/>
    </source>
</evidence>
<dbReference type="Gene3D" id="3.30.160.60">
    <property type="entry name" value="Classic Zinc Finger"/>
    <property type="match status" value="1"/>
</dbReference>
<dbReference type="AlphaFoldDB" id="A0AAP0G8A6"/>
<keyword evidence="2" id="KW-0479">Metal-binding</keyword>
<dbReference type="SUPFAM" id="SSF57667">
    <property type="entry name" value="beta-beta-alpha zinc fingers"/>
    <property type="match status" value="1"/>
</dbReference>
<reference evidence="10 11" key="1">
    <citation type="journal article" date="2022" name="Nat. Plants">
        <title>Genomes of leafy and leafless Platanthera orchids illuminate the evolution of mycoheterotrophy.</title>
        <authorList>
            <person name="Li M.H."/>
            <person name="Liu K.W."/>
            <person name="Li Z."/>
            <person name="Lu H.C."/>
            <person name="Ye Q.L."/>
            <person name="Zhang D."/>
            <person name="Wang J.Y."/>
            <person name="Li Y.F."/>
            <person name="Zhong Z.M."/>
            <person name="Liu X."/>
            <person name="Yu X."/>
            <person name="Liu D.K."/>
            <person name="Tu X.D."/>
            <person name="Liu B."/>
            <person name="Hao Y."/>
            <person name="Liao X.Y."/>
            <person name="Jiang Y.T."/>
            <person name="Sun W.H."/>
            <person name="Chen J."/>
            <person name="Chen Y.Q."/>
            <person name="Ai Y."/>
            <person name="Zhai J.W."/>
            <person name="Wu S.S."/>
            <person name="Zhou Z."/>
            <person name="Hsiao Y.Y."/>
            <person name="Wu W.L."/>
            <person name="Chen Y.Y."/>
            <person name="Lin Y.F."/>
            <person name="Hsu J.L."/>
            <person name="Li C.Y."/>
            <person name="Wang Z.W."/>
            <person name="Zhao X."/>
            <person name="Zhong W.Y."/>
            <person name="Ma X.K."/>
            <person name="Ma L."/>
            <person name="Huang J."/>
            <person name="Chen G.Z."/>
            <person name="Huang M.Z."/>
            <person name="Huang L."/>
            <person name="Peng D.H."/>
            <person name="Luo Y.B."/>
            <person name="Zou S.Q."/>
            <person name="Chen S.P."/>
            <person name="Lan S."/>
            <person name="Tsai W.C."/>
            <person name="Van de Peer Y."/>
            <person name="Liu Z.J."/>
        </authorList>
    </citation>
    <scope>NUCLEOTIDE SEQUENCE [LARGE SCALE GENOMIC DNA]</scope>
    <source>
        <strain evidence="10">Lor287</strain>
    </source>
</reference>
<accession>A0AAP0G8A6</accession>
<evidence type="ECO:0000259" key="9">
    <source>
        <dbReference type="PROSITE" id="PS50157"/>
    </source>
</evidence>
<dbReference type="GO" id="GO:0008270">
    <property type="term" value="F:zinc ion binding"/>
    <property type="evidence" value="ECO:0007669"/>
    <property type="project" value="UniProtKB-KW"/>
</dbReference>
<sequence length="108" mass="11824">MGTTWPPRFYSCRFCLREFRSAQALGGHMNVHRRDRARAHLQQGPAPSPVIFPAAADSSYSSAFFSTISFADPGSDFSLLGKVGSKDDDSGEVLTDVGELDLDLRLGW</sequence>
<protein>
    <submittedName>
        <fullName evidence="10">Transcriptional regulator RABBIT EARS</fullName>
    </submittedName>
</protein>
<organism evidence="10 11">
    <name type="scientific">Platanthera zijinensis</name>
    <dbReference type="NCBI Taxonomy" id="2320716"/>
    <lineage>
        <taxon>Eukaryota</taxon>
        <taxon>Viridiplantae</taxon>
        <taxon>Streptophyta</taxon>
        <taxon>Embryophyta</taxon>
        <taxon>Tracheophyta</taxon>
        <taxon>Spermatophyta</taxon>
        <taxon>Magnoliopsida</taxon>
        <taxon>Liliopsida</taxon>
        <taxon>Asparagales</taxon>
        <taxon>Orchidaceae</taxon>
        <taxon>Orchidoideae</taxon>
        <taxon>Orchideae</taxon>
        <taxon>Orchidinae</taxon>
        <taxon>Platanthera</taxon>
    </lineage>
</organism>
<keyword evidence="3 8" id="KW-0863">Zinc-finger</keyword>
<feature type="domain" description="C2H2-type" evidence="9">
    <location>
        <begin position="10"/>
        <end position="37"/>
    </location>
</feature>
<evidence type="ECO:0000256" key="5">
    <source>
        <dbReference type="ARBA" id="ARBA00023015"/>
    </source>
</evidence>
<proteinExistence type="predicted"/>
<name>A0AAP0G8A6_9ASPA</name>
<dbReference type="PANTHER" id="PTHR45801">
    <property type="entry name" value="OS07G0101800 PROTEIN"/>
    <property type="match status" value="1"/>
</dbReference>
<keyword evidence="7" id="KW-0539">Nucleus</keyword>
<keyword evidence="4" id="KW-0862">Zinc</keyword>